<comment type="caution">
    <text evidence="4">The sequence shown here is derived from an EMBL/GenBank/DDBJ whole genome shotgun (WGS) entry which is preliminary data.</text>
</comment>
<feature type="domain" description="Fibronectin type-III" evidence="3">
    <location>
        <begin position="228"/>
        <end position="328"/>
    </location>
</feature>
<dbReference type="PROSITE" id="PS50853">
    <property type="entry name" value="FN3"/>
    <property type="match status" value="1"/>
</dbReference>
<feature type="signal peptide" evidence="2">
    <location>
        <begin position="1"/>
        <end position="23"/>
    </location>
</feature>
<evidence type="ECO:0000313" key="5">
    <source>
        <dbReference type="Proteomes" id="UP000176377"/>
    </source>
</evidence>
<evidence type="ECO:0000256" key="2">
    <source>
        <dbReference type="SAM" id="SignalP"/>
    </source>
</evidence>
<dbReference type="InterPro" id="IPR003961">
    <property type="entry name" value="FN3_dom"/>
</dbReference>
<dbReference type="SUPFAM" id="SSF49265">
    <property type="entry name" value="Fibronectin type III"/>
    <property type="match status" value="1"/>
</dbReference>
<keyword evidence="2" id="KW-0732">Signal</keyword>
<dbReference type="EMBL" id="MFLA01000003">
    <property type="protein sequence ID" value="OGG60690.1"/>
    <property type="molecule type" value="Genomic_DNA"/>
</dbReference>
<accession>A0A1F6DH96</accession>
<organism evidence="4 5">
    <name type="scientific">Candidatus Kaiserbacteria bacterium RIFCSPHIGHO2_01_FULL_56_24</name>
    <dbReference type="NCBI Taxonomy" id="1798487"/>
    <lineage>
        <taxon>Bacteria</taxon>
        <taxon>Candidatus Kaiseribacteriota</taxon>
    </lineage>
</organism>
<sequence>MSKLTSALLVYTMLVSVFSTLFAFPDTVAAAAVVEATNTSAETLATTSHSVALPAGIAAGDELLVLFSAKTVTFNLPTGWTELYNSGADDPGLFVIRRVADGGEGSTLTVTTGGAQKSDHVSYRFSGAAAAEISTAATGTSVNPDPPSLTPAGGALDYLWLAIEANAGDSASAYPTSYTNGFEVIGDAGIASARRELNAASENPGTFTIAASNVWKAVTVAVPPESTPADPPTGLTTTSNTGNVSLSWTTPASTGSSNLETYGVWRATAPFTATSSATLITSFATSTGTTYSDTSASHGTVYYYRVTATNATATSSLSNQKSSSSNSGRVIRLTGSLRVLGARLR</sequence>
<evidence type="ECO:0000313" key="4">
    <source>
        <dbReference type="EMBL" id="OGG60690.1"/>
    </source>
</evidence>
<proteinExistence type="predicted"/>
<evidence type="ECO:0000259" key="3">
    <source>
        <dbReference type="PROSITE" id="PS50853"/>
    </source>
</evidence>
<name>A0A1F6DH96_9BACT</name>
<feature type="compositionally biased region" description="Polar residues" evidence="1">
    <location>
        <begin position="234"/>
        <end position="249"/>
    </location>
</feature>
<feature type="region of interest" description="Disordered" evidence="1">
    <location>
        <begin position="225"/>
        <end position="249"/>
    </location>
</feature>
<evidence type="ECO:0000256" key="1">
    <source>
        <dbReference type="SAM" id="MobiDB-lite"/>
    </source>
</evidence>
<dbReference type="SMART" id="SM00060">
    <property type="entry name" value="FN3"/>
    <property type="match status" value="1"/>
</dbReference>
<dbReference type="Gene3D" id="2.60.40.10">
    <property type="entry name" value="Immunoglobulins"/>
    <property type="match status" value="1"/>
</dbReference>
<reference evidence="4 5" key="1">
    <citation type="journal article" date="2016" name="Nat. Commun.">
        <title>Thousands of microbial genomes shed light on interconnected biogeochemical processes in an aquifer system.</title>
        <authorList>
            <person name="Anantharaman K."/>
            <person name="Brown C.T."/>
            <person name="Hug L.A."/>
            <person name="Sharon I."/>
            <person name="Castelle C.J."/>
            <person name="Probst A.J."/>
            <person name="Thomas B.C."/>
            <person name="Singh A."/>
            <person name="Wilkins M.J."/>
            <person name="Karaoz U."/>
            <person name="Brodie E.L."/>
            <person name="Williams K.H."/>
            <person name="Hubbard S.S."/>
            <person name="Banfield J.F."/>
        </authorList>
    </citation>
    <scope>NUCLEOTIDE SEQUENCE [LARGE SCALE GENOMIC DNA]</scope>
</reference>
<gene>
    <name evidence="4" type="ORF">A2765_03830</name>
</gene>
<dbReference type="InterPro" id="IPR013783">
    <property type="entry name" value="Ig-like_fold"/>
</dbReference>
<dbReference type="Proteomes" id="UP000176377">
    <property type="component" value="Unassembled WGS sequence"/>
</dbReference>
<dbReference type="InterPro" id="IPR036116">
    <property type="entry name" value="FN3_sf"/>
</dbReference>
<feature type="chain" id="PRO_5009523852" description="Fibronectin type-III domain-containing protein" evidence="2">
    <location>
        <begin position="24"/>
        <end position="345"/>
    </location>
</feature>
<dbReference type="AlphaFoldDB" id="A0A1F6DH96"/>
<protein>
    <recommendedName>
        <fullName evidence="3">Fibronectin type-III domain-containing protein</fullName>
    </recommendedName>
</protein>